<dbReference type="AlphaFoldDB" id="A0A1S4DH09"/>
<accession>A0A1S4DH09</accession>
<dbReference type="RefSeq" id="XP_016512636.1">
    <property type="nucleotide sequence ID" value="XM_016657150.1"/>
</dbReference>
<dbReference type="OrthoDB" id="10281136at2759"/>
<proteinExistence type="predicted"/>
<name>A0A1S4DH09_TOBAC</name>
<reference evidence="2" key="2">
    <citation type="submission" date="2025-08" db="UniProtKB">
        <authorList>
            <consortium name="RefSeq"/>
        </authorList>
    </citation>
    <scope>IDENTIFICATION</scope>
    <source>
        <tissue evidence="2">Leaf</tissue>
    </source>
</reference>
<dbReference type="PANTHER" id="PTHR11697">
    <property type="entry name" value="GENERAL TRANSCRIPTION FACTOR 2-RELATED ZINC FINGER PROTEIN"/>
    <property type="match status" value="1"/>
</dbReference>
<dbReference type="RefSeq" id="XP_016512636.2">
    <property type="nucleotide sequence ID" value="XM_016657150.2"/>
</dbReference>
<dbReference type="InterPro" id="IPR055298">
    <property type="entry name" value="AtLOH3-like"/>
</dbReference>
<evidence type="ECO:0000313" key="2">
    <source>
        <dbReference type="RefSeq" id="XP_016512636.2"/>
    </source>
</evidence>
<reference evidence="1" key="1">
    <citation type="journal article" date="2014" name="Nat. Commun.">
        <title>The tobacco genome sequence and its comparison with those of tomato and potato.</title>
        <authorList>
            <person name="Sierro N."/>
            <person name="Battey J.N."/>
            <person name="Ouadi S."/>
            <person name="Bakaher N."/>
            <person name="Bovet L."/>
            <person name="Willig A."/>
            <person name="Goepfert S."/>
            <person name="Peitsch M.C."/>
            <person name="Ivanov N.V."/>
        </authorList>
    </citation>
    <scope>NUCLEOTIDE SEQUENCE [LARGE SCALE GENOMIC DNA]</scope>
</reference>
<sequence length="167" mass="19533">MILVELAKRKLQTLRVDGWDPLKDKVSIFCIKHDILIPNFDEPNANYGISRRKVVNHTTLDHYRVDVFFKIIDWQLQELNDSFSEGTNDLFQGVACLNPVVSFSNFDIRKMVKMDKLYPDDFDEFSLGVLENELANNIIDVRDIDERNVGELNFNEEIYLKKKCSRS</sequence>
<protein>
    <submittedName>
        <fullName evidence="2">Uncharacterized protein LOC107829688</fullName>
    </submittedName>
</protein>
<dbReference type="PaxDb" id="4097-A0A1S4DH09"/>
<evidence type="ECO:0000313" key="1">
    <source>
        <dbReference type="Proteomes" id="UP000790787"/>
    </source>
</evidence>
<dbReference type="Proteomes" id="UP000790787">
    <property type="component" value="Chromosome 4"/>
</dbReference>
<dbReference type="KEGG" id="nta:107829688"/>
<organism evidence="1 2">
    <name type="scientific">Nicotiana tabacum</name>
    <name type="common">Common tobacco</name>
    <dbReference type="NCBI Taxonomy" id="4097"/>
    <lineage>
        <taxon>Eukaryota</taxon>
        <taxon>Viridiplantae</taxon>
        <taxon>Streptophyta</taxon>
        <taxon>Embryophyta</taxon>
        <taxon>Tracheophyta</taxon>
        <taxon>Spermatophyta</taxon>
        <taxon>Magnoliopsida</taxon>
        <taxon>eudicotyledons</taxon>
        <taxon>Gunneridae</taxon>
        <taxon>Pentapetalae</taxon>
        <taxon>asterids</taxon>
        <taxon>lamiids</taxon>
        <taxon>Solanales</taxon>
        <taxon>Solanaceae</taxon>
        <taxon>Nicotianoideae</taxon>
        <taxon>Nicotianeae</taxon>
        <taxon>Nicotiana</taxon>
    </lineage>
</organism>
<dbReference type="PANTHER" id="PTHR11697:SF230">
    <property type="entry name" value="ZINC FINGER, MYM DOMAIN CONTAINING 1"/>
    <property type="match status" value="1"/>
</dbReference>
<keyword evidence="1" id="KW-1185">Reference proteome</keyword>
<gene>
    <name evidence="2" type="primary">LOC107829688</name>
</gene>
<dbReference type="GeneID" id="107829688"/>